<organism evidence="2 3">
    <name type="scientific">Rhodohalobacter sulfatireducens</name>
    <dbReference type="NCBI Taxonomy" id="2911366"/>
    <lineage>
        <taxon>Bacteria</taxon>
        <taxon>Pseudomonadati</taxon>
        <taxon>Balneolota</taxon>
        <taxon>Balneolia</taxon>
        <taxon>Balneolales</taxon>
        <taxon>Balneolaceae</taxon>
        <taxon>Rhodohalobacter</taxon>
    </lineage>
</organism>
<keyword evidence="2" id="KW-0378">Hydrolase</keyword>
<dbReference type="InterPro" id="IPR022742">
    <property type="entry name" value="Hydrolase_4"/>
</dbReference>
<dbReference type="InterPro" id="IPR029058">
    <property type="entry name" value="AB_hydrolase_fold"/>
</dbReference>
<dbReference type="EMBL" id="JAKLWS010000022">
    <property type="protein sequence ID" value="MCG2589897.1"/>
    <property type="molecule type" value="Genomic_DNA"/>
</dbReference>
<comment type="caution">
    <text evidence="2">The sequence shown here is derived from an EMBL/GenBank/DDBJ whole genome shotgun (WGS) entry which is preliminary data.</text>
</comment>
<keyword evidence="3" id="KW-1185">Reference proteome</keyword>
<evidence type="ECO:0000259" key="1">
    <source>
        <dbReference type="Pfam" id="PF12146"/>
    </source>
</evidence>
<reference evidence="2" key="2">
    <citation type="submission" date="2024-05" db="EMBL/GenBank/DDBJ databases">
        <title>Rhodohalobacter halophilus gen. nov., sp. nov., a moderately halophilic member of the family Balneolaceae.</title>
        <authorList>
            <person name="Xia J."/>
        </authorList>
    </citation>
    <scope>NUCLEOTIDE SEQUENCE</scope>
    <source>
        <strain evidence="2">WB101</strain>
    </source>
</reference>
<name>A0ABS9KGG2_9BACT</name>
<protein>
    <submittedName>
        <fullName evidence="2">Alpha/beta hydrolase</fullName>
    </submittedName>
</protein>
<dbReference type="GO" id="GO:0016787">
    <property type="term" value="F:hydrolase activity"/>
    <property type="evidence" value="ECO:0007669"/>
    <property type="project" value="UniProtKB-KW"/>
</dbReference>
<feature type="domain" description="Serine aminopeptidase S33" evidence="1">
    <location>
        <begin position="53"/>
        <end position="284"/>
    </location>
</feature>
<proteinExistence type="predicted"/>
<dbReference type="PANTHER" id="PTHR43689">
    <property type="entry name" value="HYDROLASE"/>
    <property type="match status" value="1"/>
</dbReference>
<dbReference type="RefSeq" id="WP_237855255.1">
    <property type="nucleotide sequence ID" value="NZ_JAKLWS010000022.1"/>
</dbReference>
<sequence length="317" mass="35913">MFKENIYWKQIQPFLPEHNRISADCQPEEKTIMFNGGQIRYDEYKPKINSDVSIVIFHGVGGNGRLLSFIAVPLVKAGFNVLCPDLPGYGYTNIPGTIDYGMWIDVGSFVVNREIEKGKKVYVFGLSAGGMLSYNVVCNVKEVAGLIITNILDNRYQIVRDYSAKNKFQSRIGIKLLSFLPIFVQKRMNIAVKEVANMRTIVNDKRILKILLKDKVGSGSSVPIFFLLTMINSVPLMEPDEFSLCPVLLVHPEDDRWTPVEISKLFFDKIKAPKRIKILENAGHFPVESPGLQQLEIECINFIKNGLQPRRNDGCRI</sequence>
<dbReference type="PANTHER" id="PTHR43689:SF8">
    <property type="entry name" value="ALPHA_BETA-HYDROLASES SUPERFAMILY PROTEIN"/>
    <property type="match status" value="1"/>
</dbReference>
<dbReference type="Pfam" id="PF12146">
    <property type="entry name" value="Hydrolase_4"/>
    <property type="match status" value="1"/>
</dbReference>
<dbReference type="InterPro" id="IPR000073">
    <property type="entry name" value="AB_hydrolase_1"/>
</dbReference>
<reference evidence="2" key="1">
    <citation type="submission" date="2022-01" db="EMBL/GenBank/DDBJ databases">
        <authorList>
            <person name="Wang Y."/>
        </authorList>
    </citation>
    <scope>NUCLEOTIDE SEQUENCE</scope>
    <source>
        <strain evidence="2">WB101</strain>
    </source>
</reference>
<accession>A0ABS9KGG2</accession>
<dbReference type="Gene3D" id="3.40.50.1820">
    <property type="entry name" value="alpha/beta hydrolase"/>
    <property type="match status" value="1"/>
</dbReference>
<evidence type="ECO:0000313" key="2">
    <source>
        <dbReference type="EMBL" id="MCG2589897.1"/>
    </source>
</evidence>
<dbReference type="SUPFAM" id="SSF53474">
    <property type="entry name" value="alpha/beta-Hydrolases"/>
    <property type="match status" value="1"/>
</dbReference>
<gene>
    <name evidence="2" type="ORF">L6773_15050</name>
</gene>
<dbReference type="PRINTS" id="PR00111">
    <property type="entry name" value="ABHYDROLASE"/>
</dbReference>
<dbReference type="Proteomes" id="UP001165366">
    <property type="component" value="Unassembled WGS sequence"/>
</dbReference>
<evidence type="ECO:0000313" key="3">
    <source>
        <dbReference type="Proteomes" id="UP001165366"/>
    </source>
</evidence>